<evidence type="ECO:0000256" key="1">
    <source>
        <dbReference type="ARBA" id="ARBA00006987"/>
    </source>
</evidence>
<feature type="signal peptide" evidence="2">
    <location>
        <begin position="1"/>
        <end position="25"/>
    </location>
</feature>
<accession>A0A1V2H230</accession>
<dbReference type="CDD" id="cd07012">
    <property type="entry name" value="PBP2_Bug_TTT"/>
    <property type="match status" value="1"/>
</dbReference>
<dbReference type="OrthoDB" id="7250553at2"/>
<comment type="caution">
    <text evidence="3">The sequence shown here is derived from an EMBL/GenBank/DDBJ whole genome shotgun (WGS) entry which is preliminary data.</text>
</comment>
<dbReference type="SUPFAM" id="SSF53850">
    <property type="entry name" value="Periplasmic binding protein-like II"/>
    <property type="match status" value="1"/>
</dbReference>
<dbReference type="RefSeq" id="WP_076958375.1">
    <property type="nucleotide sequence ID" value="NZ_MLCO01000167.1"/>
</dbReference>
<proteinExistence type="inferred from homology"/>
<dbReference type="Proteomes" id="UP000188879">
    <property type="component" value="Unassembled WGS sequence"/>
</dbReference>
<evidence type="ECO:0000256" key="2">
    <source>
        <dbReference type="SAM" id="SignalP"/>
    </source>
</evidence>
<comment type="similarity">
    <text evidence="1">Belongs to the UPF0065 (bug) family.</text>
</comment>
<dbReference type="Gene3D" id="3.40.190.10">
    <property type="entry name" value="Periplasmic binding protein-like II"/>
    <property type="match status" value="1"/>
</dbReference>
<gene>
    <name evidence="3" type="ORF">BKE38_16235</name>
</gene>
<feature type="chain" id="PRO_5012550331" evidence="2">
    <location>
        <begin position="26"/>
        <end position="329"/>
    </location>
</feature>
<keyword evidence="4" id="KW-1185">Reference proteome</keyword>
<dbReference type="PANTHER" id="PTHR42928:SF5">
    <property type="entry name" value="BLR1237 PROTEIN"/>
    <property type="match status" value="1"/>
</dbReference>
<protein>
    <submittedName>
        <fullName evidence="3">LacI family transcriptional regulator</fullName>
    </submittedName>
</protein>
<dbReference type="Gene3D" id="3.40.190.150">
    <property type="entry name" value="Bordetella uptake gene, domain 1"/>
    <property type="match status" value="1"/>
</dbReference>
<sequence>MNRRHLLRAGALAAPALLLPRLSRAQSAADWPSKPVTMMVPFAPGGSSDIIGRAVAQRMTEALGKPVVVENRPGAAGEIGARALARATPDGSLLMAAPISTFAINKALRPNLGYDPEKDFTNLTLSVTTPNVLVVNPKQVAANDLKSLVEWLKRSGAQDSYSTSGVGSSDHLTMELFKQLTGTGMAHIPYAGGAPATTDLIAGNVQMSFQNLGFITPFIRDKQVKPILVTSEQRHPLLPDVPTASEAGLADFVVYSWQAIAGPPKMEPALVERVHKALVAGLKHPSTVEQMDRIGFSVVANSPDDFRTFQRREIERWTDVVKKGNIQAS</sequence>
<dbReference type="AlphaFoldDB" id="A0A1V2H230"/>
<dbReference type="Pfam" id="PF03401">
    <property type="entry name" value="TctC"/>
    <property type="match status" value="1"/>
</dbReference>
<dbReference type="EMBL" id="MLCO01000167">
    <property type="protein sequence ID" value="ONG51339.1"/>
    <property type="molecule type" value="Genomic_DNA"/>
</dbReference>
<name>A0A1V2H230_9PROT</name>
<dbReference type="PIRSF" id="PIRSF017082">
    <property type="entry name" value="YflP"/>
    <property type="match status" value="1"/>
</dbReference>
<dbReference type="InterPro" id="IPR042100">
    <property type="entry name" value="Bug_dom1"/>
</dbReference>
<reference evidence="3 4" key="1">
    <citation type="submission" date="2016-10" db="EMBL/GenBank/DDBJ databases">
        <title>Draft Genome sequence of Roseomonas sp. strain M3.</title>
        <authorList>
            <person name="Subhash Y."/>
            <person name="Lee S."/>
        </authorList>
    </citation>
    <scope>NUCLEOTIDE SEQUENCE [LARGE SCALE GENOMIC DNA]</scope>
    <source>
        <strain evidence="3 4">M3</strain>
    </source>
</reference>
<dbReference type="PANTHER" id="PTHR42928">
    <property type="entry name" value="TRICARBOXYLATE-BINDING PROTEIN"/>
    <property type="match status" value="1"/>
</dbReference>
<keyword evidence="2" id="KW-0732">Signal</keyword>
<evidence type="ECO:0000313" key="4">
    <source>
        <dbReference type="Proteomes" id="UP000188879"/>
    </source>
</evidence>
<organism evidence="3 4">
    <name type="scientific">Teichococcus deserti</name>
    <dbReference type="NCBI Taxonomy" id="1817963"/>
    <lineage>
        <taxon>Bacteria</taxon>
        <taxon>Pseudomonadati</taxon>
        <taxon>Pseudomonadota</taxon>
        <taxon>Alphaproteobacteria</taxon>
        <taxon>Acetobacterales</taxon>
        <taxon>Roseomonadaceae</taxon>
        <taxon>Roseomonas</taxon>
    </lineage>
</organism>
<evidence type="ECO:0000313" key="3">
    <source>
        <dbReference type="EMBL" id="ONG51339.1"/>
    </source>
</evidence>
<dbReference type="InterPro" id="IPR005064">
    <property type="entry name" value="BUG"/>
</dbReference>